<dbReference type="InterPro" id="IPR036388">
    <property type="entry name" value="WH-like_DNA-bd_sf"/>
</dbReference>
<gene>
    <name evidence="2" type="ORF">GRF59_19925</name>
</gene>
<dbReference type="AlphaFoldDB" id="A0A7X3LJY5"/>
<accession>A0A7X3LJY5</accession>
<keyword evidence="3" id="KW-1185">Reference proteome</keyword>
<proteinExistence type="predicted"/>
<evidence type="ECO:0000313" key="2">
    <source>
        <dbReference type="EMBL" id="MWV45889.1"/>
    </source>
</evidence>
<name>A0A7X3LJY5_9BACL</name>
<dbReference type="Proteomes" id="UP000460318">
    <property type="component" value="Unassembled WGS sequence"/>
</dbReference>
<organism evidence="2 3">
    <name type="scientific">Paenibacillus dendrobii</name>
    <dbReference type="NCBI Taxonomy" id="2691084"/>
    <lineage>
        <taxon>Bacteria</taxon>
        <taxon>Bacillati</taxon>
        <taxon>Bacillota</taxon>
        <taxon>Bacilli</taxon>
        <taxon>Bacillales</taxon>
        <taxon>Paenibacillaceae</taxon>
        <taxon>Paenibacillus</taxon>
    </lineage>
</organism>
<dbReference type="EMBL" id="WUBI01000003">
    <property type="protein sequence ID" value="MWV45889.1"/>
    <property type="molecule type" value="Genomic_DNA"/>
</dbReference>
<dbReference type="InterPro" id="IPR005149">
    <property type="entry name" value="Tscrpt_reg_PadR_N"/>
</dbReference>
<dbReference type="SUPFAM" id="SSF46785">
    <property type="entry name" value="Winged helix' DNA-binding domain"/>
    <property type="match status" value="1"/>
</dbReference>
<evidence type="ECO:0000313" key="3">
    <source>
        <dbReference type="Proteomes" id="UP000460318"/>
    </source>
</evidence>
<sequence>MFNRDLVKGSISLALLQLLSEQDMYGYALSKEMEKRSDSHLLLKEGTLYPALQKLEQQGFISSYWSAQSKGPDRKYYNITAEGREMLEDKSREWSRFVAVMSKVLGGSADER</sequence>
<feature type="domain" description="Transcription regulator PadR N-terminal" evidence="1">
    <location>
        <begin position="15"/>
        <end position="88"/>
    </location>
</feature>
<dbReference type="Gene3D" id="1.10.10.10">
    <property type="entry name" value="Winged helix-like DNA-binding domain superfamily/Winged helix DNA-binding domain"/>
    <property type="match status" value="1"/>
</dbReference>
<evidence type="ECO:0000259" key="1">
    <source>
        <dbReference type="Pfam" id="PF03551"/>
    </source>
</evidence>
<dbReference type="PANTHER" id="PTHR33169">
    <property type="entry name" value="PADR-FAMILY TRANSCRIPTIONAL REGULATOR"/>
    <property type="match status" value="1"/>
</dbReference>
<comment type="caution">
    <text evidence="2">The sequence shown here is derived from an EMBL/GenBank/DDBJ whole genome shotgun (WGS) entry which is preliminary data.</text>
</comment>
<dbReference type="InterPro" id="IPR052509">
    <property type="entry name" value="Metal_resp_DNA-bind_regulator"/>
</dbReference>
<reference evidence="2 3" key="1">
    <citation type="submission" date="2019-12" db="EMBL/GenBank/DDBJ databases">
        <title>Paenibacillus sp. nov., an endophytic bacterium isolated from the stem of Dendrobium.</title>
        <authorList>
            <person name="Zhao R."/>
        </authorList>
    </citation>
    <scope>NUCLEOTIDE SEQUENCE [LARGE SCALE GENOMIC DNA]</scope>
    <source>
        <strain evidence="2 3">HJL G12</strain>
    </source>
</reference>
<dbReference type="RefSeq" id="WP_160499476.1">
    <property type="nucleotide sequence ID" value="NZ_WUBI01000003.1"/>
</dbReference>
<dbReference type="PANTHER" id="PTHR33169:SF14">
    <property type="entry name" value="TRANSCRIPTIONAL REGULATOR RV3488"/>
    <property type="match status" value="1"/>
</dbReference>
<protein>
    <submittedName>
        <fullName evidence="2">PadR family transcriptional regulator</fullName>
    </submittedName>
</protein>
<dbReference type="InterPro" id="IPR036390">
    <property type="entry name" value="WH_DNA-bd_sf"/>
</dbReference>
<dbReference type="Pfam" id="PF03551">
    <property type="entry name" value="PadR"/>
    <property type="match status" value="1"/>
</dbReference>